<protein>
    <recommendedName>
        <fullName evidence="4">DUF1700 domain-containing protein</fullName>
    </recommendedName>
</protein>
<evidence type="ECO:0000256" key="1">
    <source>
        <dbReference type="SAM" id="Phobius"/>
    </source>
</evidence>
<dbReference type="AlphaFoldDB" id="A0A516G6Y4"/>
<sequence length="252" mass="26405">MNTTQHLLVTQYLDDLARMLDHLPPGDRAEVLAGVREHIEAGLVERRGATDANVSAVLAELGPPEAVAREAYEVGPGGGRQPAPYGAPTMTQTPPGRLPISDRRWVPVAVAILQVLALLLLLLLVGGAGAYVVTEVSSSDGGTVRTVDHEAGSTVMLLAAGIVMALPLWIGMALLVGNSRLWSARQKVLHLLLLPACALVIGLSPDLGWLLAGERGLVITSLVALVLVVGVSILLLVRLTMSGRRRSATIAA</sequence>
<feature type="transmembrane region" description="Helical" evidence="1">
    <location>
        <begin position="188"/>
        <end position="211"/>
    </location>
</feature>
<dbReference type="RefSeq" id="WP_143781900.1">
    <property type="nucleotide sequence ID" value="NZ_CP041616.1"/>
</dbReference>
<gene>
    <name evidence="2" type="ORF">FNH13_01940</name>
</gene>
<feature type="transmembrane region" description="Helical" evidence="1">
    <location>
        <begin position="153"/>
        <end position="176"/>
    </location>
</feature>
<evidence type="ECO:0008006" key="4">
    <source>
        <dbReference type="Google" id="ProtNLM"/>
    </source>
</evidence>
<feature type="transmembrane region" description="Helical" evidence="1">
    <location>
        <begin position="105"/>
        <end position="133"/>
    </location>
</feature>
<evidence type="ECO:0000313" key="3">
    <source>
        <dbReference type="Proteomes" id="UP000315395"/>
    </source>
</evidence>
<dbReference type="Proteomes" id="UP000315395">
    <property type="component" value="Chromosome"/>
</dbReference>
<keyword evidence="1" id="KW-1133">Transmembrane helix</keyword>
<dbReference type="EMBL" id="CP041616">
    <property type="protein sequence ID" value="QDO87242.1"/>
    <property type="molecule type" value="Genomic_DNA"/>
</dbReference>
<reference evidence="2 3" key="1">
    <citation type="submission" date="2019-07" db="EMBL/GenBank/DDBJ databases">
        <title>complete genome sequencing of Ornithinimicrobium sp. H23M54.</title>
        <authorList>
            <person name="Bae J.-W."/>
            <person name="Lee S.-Y."/>
        </authorList>
    </citation>
    <scope>NUCLEOTIDE SEQUENCE [LARGE SCALE GENOMIC DNA]</scope>
    <source>
        <strain evidence="2 3">H23M54</strain>
    </source>
</reference>
<dbReference type="KEGG" id="orz:FNH13_01940"/>
<keyword evidence="1" id="KW-0812">Transmembrane</keyword>
<feature type="transmembrane region" description="Helical" evidence="1">
    <location>
        <begin position="217"/>
        <end position="237"/>
    </location>
</feature>
<organism evidence="2 3">
    <name type="scientific">Ornithinimicrobium ciconiae</name>
    <dbReference type="NCBI Taxonomy" id="2594265"/>
    <lineage>
        <taxon>Bacteria</taxon>
        <taxon>Bacillati</taxon>
        <taxon>Actinomycetota</taxon>
        <taxon>Actinomycetes</taxon>
        <taxon>Micrococcales</taxon>
        <taxon>Ornithinimicrobiaceae</taxon>
        <taxon>Ornithinimicrobium</taxon>
    </lineage>
</organism>
<name>A0A516G6Y4_9MICO</name>
<keyword evidence="1" id="KW-0472">Membrane</keyword>
<accession>A0A516G6Y4</accession>
<dbReference type="Pfam" id="PF22564">
    <property type="entry name" value="HAAS"/>
    <property type="match status" value="1"/>
</dbReference>
<evidence type="ECO:0000313" key="2">
    <source>
        <dbReference type="EMBL" id="QDO87242.1"/>
    </source>
</evidence>
<keyword evidence="3" id="KW-1185">Reference proteome</keyword>
<dbReference type="OrthoDB" id="5192580at2"/>
<proteinExistence type="predicted"/>